<dbReference type="InterPro" id="IPR036165">
    <property type="entry name" value="YefM-like_sf"/>
</dbReference>
<name>A0A1M5QT74_9BACT</name>
<evidence type="ECO:0000313" key="3">
    <source>
        <dbReference type="EMBL" id="SHH16970.1"/>
    </source>
</evidence>
<proteinExistence type="inferred from homology"/>
<evidence type="ECO:0000313" key="4">
    <source>
        <dbReference type="Proteomes" id="UP000242592"/>
    </source>
</evidence>
<evidence type="ECO:0000256" key="2">
    <source>
        <dbReference type="RuleBase" id="RU362080"/>
    </source>
</evidence>
<accession>A0A1M5QT74</accession>
<gene>
    <name evidence="3" type="ORF">SAMN02745199_0117</name>
</gene>
<comment type="function">
    <text evidence="2">Antitoxin component of a type II toxin-antitoxin (TA) system.</text>
</comment>
<dbReference type="RefSeq" id="WP_327192006.1">
    <property type="nucleotide sequence ID" value="NZ_FQXN01000001.1"/>
</dbReference>
<dbReference type="STRING" id="1123380.SAMN02745199_0117"/>
<dbReference type="Pfam" id="PF02604">
    <property type="entry name" value="PhdYeFM_antitox"/>
    <property type="match status" value="1"/>
</dbReference>
<sequence length="87" mass="10131">MPNQKHLFYSLAEAKAKFSKVIEDSIRNDVIITKNGHPTSVILNYEKYLKIINFIDKVWDLYLLEIGDPSLFGKLNINDLFEDINED</sequence>
<dbReference type="SUPFAM" id="SSF143120">
    <property type="entry name" value="YefM-like"/>
    <property type="match status" value="1"/>
</dbReference>
<evidence type="ECO:0000256" key="1">
    <source>
        <dbReference type="ARBA" id="ARBA00009981"/>
    </source>
</evidence>
<protein>
    <recommendedName>
        <fullName evidence="2">Antitoxin</fullName>
    </recommendedName>
</protein>
<dbReference type="AlphaFoldDB" id="A0A1M5QT74"/>
<dbReference type="Gene3D" id="3.40.1620.10">
    <property type="entry name" value="YefM-like domain"/>
    <property type="match status" value="1"/>
</dbReference>
<reference evidence="4" key="1">
    <citation type="submission" date="2016-11" db="EMBL/GenBank/DDBJ databases">
        <authorList>
            <person name="Varghese N."/>
            <person name="Submissions S."/>
        </authorList>
    </citation>
    <scope>NUCLEOTIDE SEQUENCE [LARGE SCALE GENOMIC DNA]</scope>
    <source>
        <strain evidence="4">DSM 15807</strain>
    </source>
</reference>
<organism evidence="3 4">
    <name type="scientific">Thermosipho atlanticus DSM 15807</name>
    <dbReference type="NCBI Taxonomy" id="1123380"/>
    <lineage>
        <taxon>Bacteria</taxon>
        <taxon>Thermotogati</taxon>
        <taxon>Thermotogota</taxon>
        <taxon>Thermotogae</taxon>
        <taxon>Thermotogales</taxon>
        <taxon>Fervidobacteriaceae</taxon>
        <taxon>Thermosipho</taxon>
    </lineage>
</organism>
<dbReference type="Proteomes" id="UP000242592">
    <property type="component" value="Unassembled WGS sequence"/>
</dbReference>
<dbReference type="InterPro" id="IPR006442">
    <property type="entry name" value="Antitoxin_Phd/YefM"/>
</dbReference>
<comment type="similarity">
    <text evidence="1 2">Belongs to the phD/YefM antitoxin family.</text>
</comment>
<keyword evidence="4" id="KW-1185">Reference proteome</keyword>
<dbReference type="NCBIfam" id="TIGR01552">
    <property type="entry name" value="phd_fam"/>
    <property type="match status" value="1"/>
</dbReference>
<dbReference type="EMBL" id="FQXN01000001">
    <property type="protein sequence ID" value="SHH16970.1"/>
    <property type="molecule type" value="Genomic_DNA"/>
</dbReference>